<dbReference type="InterPro" id="IPR058525">
    <property type="entry name" value="DUF8212"/>
</dbReference>
<evidence type="ECO:0000313" key="3">
    <source>
        <dbReference type="Proteomes" id="UP000053989"/>
    </source>
</evidence>
<dbReference type="OrthoDB" id="674604at2759"/>
<gene>
    <name evidence="2" type="ORF">SCLCIDRAFT_1219046</name>
</gene>
<name>A0A0C2Z7C0_9AGAM</name>
<evidence type="ECO:0000259" key="1">
    <source>
        <dbReference type="Pfam" id="PF26640"/>
    </source>
</evidence>
<feature type="domain" description="DUF8212" evidence="1">
    <location>
        <begin position="232"/>
        <end position="269"/>
    </location>
</feature>
<dbReference type="EMBL" id="KN822094">
    <property type="protein sequence ID" value="KIM57883.1"/>
    <property type="molecule type" value="Genomic_DNA"/>
</dbReference>
<dbReference type="Pfam" id="PF26640">
    <property type="entry name" value="DUF8212"/>
    <property type="match status" value="1"/>
</dbReference>
<proteinExistence type="predicted"/>
<dbReference type="STRING" id="1036808.A0A0C2Z7C0"/>
<reference evidence="2 3" key="1">
    <citation type="submission" date="2014-04" db="EMBL/GenBank/DDBJ databases">
        <authorList>
            <consortium name="DOE Joint Genome Institute"/>
            <person name="Kuo A."/>
            <person name="Kohler A."/>
            <person name="Nagy L.G."/>
            <person name="Floudas D."/>
            <person name="Copeland A."/>
            <person name="Barry K.W."/>
            <person name="Cichocki N."/>
            <person name="Veneault-Fourrey C."/>
            <person name="LaButti K."/>
            <person name="Lindquist E.A."/>
            <person name="Lipzen A."/>
            <person name="Lundell T."/>
            <person name="Morin E."/>
            <person name="Murat C."/>
            <person name="Sun H."/>
            <person name="Tunlid A."/>
            <person name="Henrissat B."/>
            <person name="Grigoriev I.V."/>
            <person name="Hibbett D.S."/>
            <person name="Martin F."/>
            <person name="Nordberg H.P."/>
            <person name="Cantor M.N."/>
            <person name="Hua S.X."/>
        </authorList>
    </citation>
    <scope>NUCLEOTIDE SEQUENCE [LARGE SCALE GENOMIC DNA]</scope>
    <source>
        <strain evidence="2 3">Foug A</strain>
    </source>
</reference>
<dbReference type="Proteomes" id="UP000053989">
    <property type="component" value="Unassembled WGS sequence"/>
</dbReference>
<protein>
    <recommendedName>
        <fullName evidence="1">DUF8212 domain-containing protein</fullName>
    </recommendedName>
</protein>
<reference evidence="3" key="2">
    <citation type="submission" date="2015-01" db="EMBL/GenBank/DDBJ databases">
        <title>Evolutionary Origins and Diversification of the Mycorrhizal Mutualists.</title>
        <authorList>
            <consortium name="DOE Joint Genome Institute"/>
            <consortium name="Mycorrhizal Genomics Consortium"/>
            <person name="Kohler A."/>
            <person name="Kuo A."/>
            <person name="Nagy L.G."/>
            <person name="Floudas D."/>
            <person name="Copeland A."/>
            <person name="Barry K.W."/>
            <person name="Cichocki N."/>
            <person name="Veneault-Fourrey C."/>
            <person name="LaButti K."/>
            <person name="Lindquist E.A."/>
            <person name="Lipzen A."/>
            <person name="Lundell T."/>
            <person name="Morin E."/>
            <person name="Murat C."/>
            <person name="Riley R."/>
            <person name="Ohm R."/>
            <person name="Sun H."/>
            <person name="Tunlid A."/>
            <person name="Henrissat B."/>
            <person name="Grigoriev I.V."/>
            <person name="Hibbett D.S."/>
            <person name="Martin F."/>
        </authorList>
    </citation>
    <scope>NUCLEOTIDE SEQUENCE [LARGE SCALE GENOMIC DNA]</scope>
    <source>
        <strain evidence="3">Foug A</strain>
    </source>
</reference>
<dbReference type="InParanoid" id="A0A0C2Z7C0"/>
<sequence>MRLINVKAFLKRESLIKEGKPVDRRTKVLEFGDDETTQYAILSHRWIAQEVDYDEMVGLAKMDGDEREEIRQRDGYQKILRSCEQAQEDGYEWLWVDTCCIDKRSSAELHDVPGSSFRIASDKERHSRFDGWPEWFSRGWTLQELIAPSNVQFFNKDWERIGDKRSHAHTLVSITEVPEHVLIHGLRGNRSCVAQIMSWAAHRKTTRVEDRAYSLMGLLDVNMPMLYGEGKKAFHRLQLEIIRASNDQSIFAWRPSIEQQQPGSILADDPSRFEGCGKMELKCHDELVQYIKENVPEEELDSIGDRLGTFPLTNRGIQIWMLLRPWGGSRSRFEAQLPCRGGPVTIGLHLWESNYYRCQSLPYASIDRGGPLQFRQVYLRYQDPPHHNTTFKIDDSALTENGFTFCDAYPKKFTENTFTLTSTDSLWIKVYSDSPTNHRFVLYVGQSFGNDWIHVLPDEPDLIPRLPWQDCALHRYDSVLINPPEHAQDMDSKARSGAERYGQVCIMRTRLPQTARILQVSSVMWKSSRMCGVKLEVFHDLGVGDVLGKWTGFDVDGTDDPGCDWRGLMILDQQTRKYFWNMNGAPVYFSATPNGIKLGDYGHFTDSKEFCCEGNLFTDPDSLALMADITPSQHEISSDDWHTVWNQTDRDWLDLYKPLILWFPRNDGFKSLLTLFSTRLTNRYLVKEIIQCRPDPRQPGSNITTSLYSVDKPFVWHRNETASSVLEK</sequence>
<accession>A0A0C2Z7C0</accession>
<dbReference type="PANTHER" id="PTHR10622">
    <property type="entry name" value="HET DOMAIN-CONTAINING PROTEIN"/>
    <property type="match status" value="1"/>
</dbReference>
<keyword evidence="3" id="KW-1185">Reference proteome</keyword>
<dbReference type="PANTHER" id="PTHR10622:SF10">
    <property type="entry name" value="HET DOMAIN-CONTAINING PROTEIN"/>
    <property type="match status" value="1"/>
</dbReference>
<organism evidence="2 3">
    <name type="scientific">Scleroderma citrinum Foug A</name>
    <dbReference type="NCBI Taxonomy" id="1036808"/>
    <lineage>
        <taxon>Eukaryota</taxon>
        <taxon>Fungi</taxon>
        <taxon>Dikarya</taxon>
        <taxon>Basidiomycota</taxon>
        <taxon>Agaricomycotina</taxon>
        <taxon>Agaricomycetes</taxon>
        <taxon>Agaricomycetidae</taxon>
        <taxon>Boletales</taxon>
        <taxon>Sclerodermatineae</taxon>
        <taxon>Sclerodermataceae</taxon>
        <taxon>Scleroderma</taxon>
    </lineage>
</organism>
<dbReference type="HOGENOM" id="CLU_000288_138_12_1"/>
<evidence type="ECO:0000313" key="2">
    <source>
        <dbReference type="EMBL" id="KIM57883.1"/>
    </source>
</evidence>
<dbReference type="AlphaFoldDB" id="A0A0C2Z7C0"/>